<organism evidence="2 3">
    <name type="scientific">Brachionus plicatilis</name>
    <name type="common">Marine rotifer</name>
    <name type="synonym">Brachionus muelleri</name>
    <dbReference type="NCBI Taxonomy" id="10195"/>
    <lineage>
        <taxon>Eukaryota</taxon>
        <taxon>Metazoa</taxon>
        <taxon>Spiralia</taxon>
        <taxon>Gnathifera</taxon>
        <taxon>Rotifera</taxon>
        <taxon>Eurotatoria</taxon>
        <taxon>Monogononta</taxon>
        <taxon>Pseudotrocha</taxon>
        <taxon>Ploima</taxon>
        <taxon>Brachionidae</taxon>
        <taxon>Brachionus</taxon>
    </lineage>
</organism>
<protein>
    <submittedName>
        <fullName evidence="2">Uncharacterized protein</fullName>
    </submittedName>
</protein>
<comment type="caution">
    <text evidence="2">The sequence shown here is derived from an EMBL/GenBank/DDBJ whole genome shotgun (WGS) entry which is preliminary data.</text>
</comment>
<gene>
    <name evidence="2" type="ORF">BpHYR1_009955</name>
</gene>
<keyword evidence="1" id="KW-1133">Transmembrane helix</keyword>
<reference evidence="2 3" key="1">
    <citation type="journal article" date="2018" name="Sci. Rep.">
        <title>Genomic signatures of local adaptation to the degree of environmental predictability in rotifers.</title>
        <authorList>
            <person name="Franch-Gras L."/>
            <person name="Hahn C."/>
            <person name="Garcia-Roger E.M."/>
            <person name="Carmona M.J."/>
            <person name="Serra M."/>
            <person name="Gomez A."/>
        </authorList>
    </citation>
    <scope>NUCLEOTIDE SEQUENCE [LARGE SCALE GENOMIC DNA]</scope>
    <source>
        <strain evidence="2">HYR1</strain>
    </source>
</reference>
<keyword evidence="1" id="KW-0472">Membrane</keyword>
<feature type="transmembrane region" description="Helical" evidence="1">
    <location>
        <begin position="89"/>
        <end position="112"/>
    </location>
</feature>
<dbReference type="Proteomes" id="UP000276133">
    <property type="component" value="Unassembled WGS sequence"/>
</dbReference>
<dbReference type="AlphaFoldDB" id="A0A3M7QIQ8"/>
<dbReference type="EMBL" id="REGN01006037">
    <property type="protein sequence ID" value="RNA11142.1"/>
    <property type="molecule type" value="Genomic_DNA"/>
</dbReference>
<evidence type="ECO:0000313" key="3">
    <source>
        <dbReference type="Proteomes" id="UP000276133"/>
    </source>
</evidence>
<keyword evidence="1" id="KW-0812">Transmembrane</keyword>
<keyword evidence="3" id="KW-1185">Reference proteome</keyword>
<feature type="transmembrane region" description="Helical" evidence="1">
    <location>
        <begin position="50"/>
        <end position="69"/>
    </location>
</feature>
<accession>A0A3M7QIQ8</accession>
<sequence length="127" mass="14794">MDMINLSTILNAFFFYMLFHNQSSRALGPKRFVSGDRAMVVEVNGFFKLIFSKLHYMLLFFYVVGHFNLKFNTFGVSHDKNGFSLERELMIKFIEHSICGYLVQTIVILNYIGRQLTSSAKIFTLKE</sequence>
<evidence type="ECO:0000313" key="2">
    <source>
        <dbReference type="EMBL" id="RNA11142.1"/>
    </source>
</evidence>
<name>A0A3M7QIQ8_BRAPC</name>
<evidence type="ECO:0000256" key="1">
    <source>
        <dbReference type="SAM" id="Phobius"/>
    </source>
</evidence>
<proteinExistence type="predicted"/>